<organism evidence="2 3">
    <name type="scientific">Clostridium intestinale DSM 6191</name>
    <dbReference type="NCBI Taxonomy" id="1121320"/>
    <lineage>
        <taxon>Bacteria</taxon>
        <taxon>Bacillati</taxon>
        <taxon>Bacillota</taxon>
        <taxon>Clostridia</taxon>
        <taxon>Eubacteriales</taxon>
        <taxon>Clostridiaceae</taxon>
        <taxon>Clostridium</taxon>
    </lineage>
</organism>
<dbReference type="Gene3D" id="3.50.30.30">
    <property type="match status" value="1"/>
</dbReference>
<dbReference type="Gene3D" id="3.40.630.10">
    <property type="entry name" value="Zn peptidases"/>
    <property type="match status" value="1"/>
</dbReference>
<reference evidence="2 3" key="1">
    <citation type="submission" date="2016-11" db="EMBL/GenBank/DDBJ databases">
        <authorList>
            <person name="Jaros S."/>
            <person name="Januszkiewicz K."/>
            <person name="Wedrychowicz H."/>
        </authorList>
    </citation>
    <scope>NUCLEOTIDE SEQUENCE [LARGE SCALE GENOMIC DNA]</scope>
    <source>
        <strain evidence="2 3">DSM 6191</strain>
    </source>
</reference>
<proteinExistence type="predicted"/>
<feature type="transmembrane region" description="Helical" evidence="1">
    <location>
        <begin position="29"/>
        <end position="45"/>
    </location>
</feature>
<evidence type="ECO:0008006" key="4">
    <source>
        <dbReference type="Google" id="ProtNLM"/>
    </source>
</evidence>
<dbReference type="SUPFAM" id="SSF53187">
    <property type="entry name" value="Zn-dependent exopeptidases"/>
    <property type="match status" value="1"/>
</dbReference>
<keyword evidence="1" id="KW-1133">Transmembrane helix</keyword>
<dbReference type="RefSeq" id="WP_073018880.1">
    <property type="nucleotide sequence ID" value="NZ_FQXU01000005.1"/>
</dbReference>
<accession>A0A1M5Y601</accession>
<evidence type="ECO:0000313" key="3">
    <source>
        <dbReference type="Proteomes" id="UP000184241"/>
    </source>
</evidence>
<sequence>MKKYFKLFLGILLLLLAFSKGFFIGMQKDTSLVTMILSFLIYLYYELLLKSKNKLRFIYLLITFIEVLSFTTNLNVFNYISGFLLLVLAVVEFFSLHIEKRGRKTIYKVGKVIFSFLVIISVVVLIFGIHSKPSNSFTTPNLKKVTLKENNLDSEEVMLQNIEIMNSFGSRVTGSEGHNEFINWLKSEITDMGLEVHTNKYIFEQWEEKTSELSIDGEKIEVSSAYPYSGITDKDGVTGELVYIKNNDYKPAKGKIAVVEIDNTKKLPLPLIMNKLDSFPLNTNVVSSDGDVVLSSTLQTPNLNKLKDLGVKAVVLVWKGVSSEKVRDQYLPFTTDYAGIPALFVNETEGEKVINYSNTKSTATLTLEANIQSDAKTESFYVMLEGKNKDETIIINSHTDGVNVVEENGAIAMLSMLKYLKDEPLDKNIVFAFVTGHFRLPVFKGSSQATSTWLNDNEELWDGKNGHKKAVSAITVEHLGSLEWKDDENGVYKATGNIQSEYTYVNNPIMLEVWKEAIKDRENTKTVFLHGHNKFEFGESQPLFEKNIPVIGFIPMPDYLLTNSNNREMDKFDITLMHNQVKSLLKAALILDDLPKEQLGIGDSYSYFWGNTK</sequence>
<dbReference type="EMBL" id="FQXU01000005">
    <property type="protein sequence ID" value="SHI07406.1"/>
    <property type="molecule type" value="Genomic_DNA"/>
</dbReference>
<evidence type="ECO:0000313" key="2">
    <source>
        <dbReference type="EMBL" id="SHI07406.1"/>
    </source>
</evidence>
<gene>
    <name evidence="2" type="ORF">SAMN02745941_01877</name>
</gene>
<name>A0A1M5Y601_9CLOT</name>
<keyword evidence="1" id="KW-0472">Membrane</keyword>
<feature type="transmembrane region" description="Helical" evidence="1">
    <location>
        <begin position="57"/>
        <end position="74"/>
    </location>
</feature>
<dbReference type="Proteomes" id="UP000184241">
    <property type="component" value="Unassembled WGS sequence"/>
</dbReference>
<keyword evidence="1" id="KW-0812">Transmembrane</keyword>
<feature type="transmembrane region" description="Helical" evidence="1">
    <location>
        <begin position="110"/>
        <end position="129"/>
    </location>
</feature>
<evidence type="ECO:0000256" key="1">
    <source>
        <dbReference type="SAM" id="Phobius"/>
    </source>
</evidence>
<dbReference type="AlphaFoldDB" id="A0A1M5Y601"/>
<protein>
    <recommendedName>
        <fullName evidence="4">PA domain-containing protein</fullName>
    </recommendedName>
</protein>
<feature type="transmembrane region" description="Helical" evidence="1">
    <location>
        <begin position="80"/>
        <end position="98"/>
    </location>
</feature>